<gene>
    <name evidence="2" type="ORF">P7K49_024285</name>
</gene>
<keyword evidence="3" id="KW-1185">Reference proteome</keyword>
<organism evidence="2 3">
    <name type="scientific">Saguinus oedipus</name>
    <name type="common">Cotton-top tamarin</name>
    <name type="synonym">Oedipomidas oedipus</name>
    <dbReference type="NCBI Taxonomy" id="9490"/>
    <lineage>
        <taxon>Eukaryota</taxon>
        <taxon>Metazoa</taxon>
        <taxon>Chordata</taxon>
        <taxon>Craniata</taxon>
        <taxon>Vertebrata</taxon>
        <taxon>Euteleostomi</taxon>
        <taxon>Mammalia</taxon>
        <taxon>Eutheria</taxon>
        <taxon>Euarchontoglires</taxon>
        <taxon>Primates</taxon>
        <taxon>Haplorrhini</taxon>
        <taxon>Platyrrhini</taxon>
        <taxon>Cebidae</taxon>
        <taxon>Callitrichinae</taxon>
        <taxon>Saguinus</taxon>
    </lineage>
</organism>
<reference evidence="2 3" key="1">
    <citation type="submission" date="2023-05" db="EMBL/GenBank/DDBJ databases">
        <title>B98-5 Cell Line De Novo Hybrid Assembly: An Optical Mapping Approach.</title>
        <authorList>
            <person name="Kananen K."/>
            <person name="Auerbach J.A."/>
            <person name="Kautto E."/>
            <person name="Blachly J.S."/>
        </authorList>
    </citation>
    <scope>NUCLEOTIDE SEQUENCE [LARGE SCALE GENOMIC DNA]</scope>
    <source>
        <strain evidence="2">B95-8</strain>
        <tissue evidence="2">Cell line</tissue>
    </source>
</reference>
<sequence>MLATPPRPPPPHSSPGMPGCLFWAEGRGREPGRRRREGSPPAHPPGPETEARAARDRPLVDVGVAGAARSLALAKAAVLVALVGARSPAASPAPSTLGII</sequence>
<dbReference type="EMBL" id="JASSZA010000011">
    <property type="protein sequence ID" value="KAK2098834.1"/>
    <property type="molecule type" value="Genomic_DNA"/>
</dbReference>
<name>A0ABQ9UP31_SAGOE</name>
<comment type="caution">
    <text evidence="2">The sequence shown here is derived from an EMBL/GenBank/DDBJ whole genome shotgun (WGS) entry which is preliminary data.</text>
</comment>
<feature type="compositionally biased region" description="Pro residues" evidence="1">
    <location>
        <begin position="1"/>
        <end position="13"/>
    </location>
</feature>
<evidence type="ECO:0000313" key="2">
    <source>
        <dbReference type="EMBL" id="KAK2098834.1"/>
    </source>
</evidence>
<feature type="region of interest" description="Disordered" evidence="1">
    <location>
        <begin position="1"/>
        <end position="57"/>
    </location>
</feature>
<protein>
    <submittedName>
        <fullName evidence="2">Uncharacterized protein</fullName>
    </submittedName>
</protein>
<dbReference type="Proteomes" id="UP001266305">
    <property type="component" value="Unassembled WGS sequence"/>
</dbReference>
<evidence type="ECO:0000256" key="1">
    <source>
        <dbReference type="SAM" id="MobiDB-lite"/>
    </source>
</evidence>
<accession>A0ABQ9UP31</accession>
<proteinExistence type="predicted"/>
<evidence type="ECO:0000313" key="3">
    <source>
        <dbReference type="Proteomes" id="UP001266305"/>
    </source>
</evidence>